<evidence type="ECO:0000313" key="1">
    <source>
        <dbReference type="EMBL" id="KKQ18469.1"/>
    </source>
</evidence>
<sequence>MSEAEIGHGWIRTGADKLSSGELGDADYAIEEAKKHFLLERAVNPETKNIAYYHQLKAFYFRKVGQLDDAIKDFEESIKIWGIEKDFYRSEIALSLKGMALCYLRDFQLGLALSYFLMAMQHDRVAVLKCSFGK</sequence>
<evidence type="ECO:0000313" key="2">
    <source>
        <dbReference type="Proteomes" id="UP000034508"/>
    </source>
</evidence>
<dbReference type="Gene3D" id="1.25.40.10">
    <property type="entry name" value="Tetratricopeptide repeat domain"/>
    <property type="match status" value="1"/>
</dbReference>
<accession>A0A0G0I2G0</accession>
<gene>
    <name evidence="1" type="ORF">US31_C0004G0031</name>
</gene>
<evidence type="ECO:0008006" key="3">
    <source>
        <dbReference type="Google" id="ProtNLM"/>
    </source>
</evidence>
<proteinExistence type="predicted"/>
<dbReference type="SUPFAM" id="SSF48452">
    <property type="entry name" value="TPR-like"/>
    <property type="match status" value="1"/>
</dbReference>
<dbReference type="Proteomes" id="UP000034508">
    <property type="component" value="Unassembled WGS sequence"/>
</dbReference>
<dbReference type="InterPro" id="IPR011990">
    <property type="entry name" value="TPR-like_helical_dom_sf"/>
</dbReference>
<name>A0A0G0I2G0_9BACT</name>
<dbReference type="EMBL" id="LBSM01000004">
    <property type="protein sequence ID" value="KKQ18469.1"/>
    <property type="molecule type" value="Genomic_DNA"/>
</dbReference>
<dbReference type="AlphaFoldDB" id="A0A0G0I2G0"/>
<protein>
    <recommendedName>
        <fullName evidence="3">Tetratricopeptide repeat protein</fullName>
    </recommendedName>
</protein>
<organism evidence="1 2">
    <name type="scientific">Berkelbacteria bacterium GW2011_GWA1_36_9</name>
    <dbReference type="NCBI Taxonomy" id="1618331"/>
    <lineage>
        <taxon>Bacteria</taxon>
        <taxon>Candidatus Berkelbacteria</taxon>
    </lineage>
</organism>
<reference evidence="1 2" key="1">
    <citation type="journal article" date="2015" name="Nature">
        <title>rRNA introns, odd ribosomes, and small enigmatic genomes across a large radiation of phyla.</title>
        <authorList>
            <person name="Brown C.T."/>
            <person name="Hug L.A."/>
            <person name="Thomas B.C."/>
            <person name="Sharon I."/>
            <person name="Castelle C.J."/>
            <person name="Singh A."/>
            <person name="Wilkins M.J."/>
            <person name="Williams K.H."/>
            <person name="Banfield J.F."/>
        </authorList>
    </citation>
    <scope>NUCLEOTIDE SEQUENCE [LARGE SCALE GENOMIC DNA]</scope>
</reference>
<comment type="caution">
    <text evidence="1">The sequence shown here is derived from an EMBL/GenBank/DDBJ whole genome shotgun (WGS) entry which is preliminary data.</text>
</comment>